<sequence>MESYVRSWKNVSWDNVQLRVDGEIKAIGTRQDEAESGRKILVAESNKYRQNTDKLLSCDPDTKQKI</sequence>
<proteinExistence type="predicted"/>
<dbReference type="Pfam" id="PF25398">
    <property type="entry name" value="CUX1_N"/>
    <property type="match status" value="1"/>
</dbReference>
<protein>
    <recommendedName>
        <fullName evidence="1">Cux N-terminal domain-containing protein</fullName>
    </recommendedName>
</protein>
<name>A0A0C2DVU7_9BILA</name>
<accession>A0A0C2DVU7</accession>
<dbReference type="Proteomes" id="UP000054047">
    <property type="component" value="Unassembled WGS sequence"/>
</dbReference>
<feature type="domain" description="Cux N-terminal" evidence="1">
    <location>
        <begin position="2"/>
        <end position="54"/>
    </location>
</feature>
<keyword evidence="3" id="KW-1185">Reference proteome</keyword>
<gene>
    <name evidence="2" type="ORF">ANCDUO_02671</name>
</gene>
<dbReference type="EMBL" id="KN726875">
    <property type="protein sequence ID" value="KIH66997.1"/>
    <property type="molecule type" value="Genomic_DNA"/>
</dbReference>
<dbReference type="InterPro" id="IPR057476">
    <property type="entry name" value="Cux_N"/>
</dbReference>
<evidence type="ECO:0000313" key="3">
    <source>
        <dbReference type="Proteomes" id="UP000054047"/>
    </source>
</evidence>
<organism evidence="2 3">
    <name type="scientific">Ancylostoma duodenale</name>
    <dbReference type="NCBI Taxonomy" id="51022"/>
    <lineage>
        <taxon>Eukaryota</taxon>
        <taxon>Metazoa</taxon>
        <taxon>Ecdysozoa</taxon>
        <taxon>Nematoda</taxon>
        <taxon>Chromadorea</taxon>
        <taxon>Rhabditida</taxon>
        <taxon>Rhabditina</taxon>
        <taxon>Rhabditomorpha</taxon>
        <taxon>Strongyloidea</taxon>
        <taxon>Ancylostomatidae</taxon>
        <taxon>Ancylostomatinae</taxon>
        <taxon>Ancylostoma</taxon>
    </lineage>
</organism>
<dbReference type="OrthoDB" id="10257567at2759"/>
<reference evidence="2 3" key="1">
    <citation type="submission" date="2013-12" db="EMBL/GenBank/DDBJ databases">
        <title>Draft genome of the parsitic nematode Ancylostoma duodenale.</title>
        <authorList>
            <person name="Mitreva M."/>
        </authorList>
    </citation>
    <scope>NUCLEOTIDE SEQUENCE [LARGE SCALE GENOMIC DNA]</scope>
    <source>
        <strain evidence="2 3">Zhejiang</strain>
    </source>
</reference>
<evidence type="ECO:0000313" key="2">
    <source>
        <dbReference type="EMBL" id="KIH66997.1"/>
    </source>
</evidence>
<dbReference type="AlphaFoldDB" id="A0A0C2DVU7"/>
<evidence type="ECO:0000259" key="1">
    <source>
        <dbReference type="Pfam" id="PF25398"/>
    </source>
</evidence>